<name>A0A9P1CGM1_9DINO</name>
<comment type="caution">
    <text evidence="2">The sequence shown here is derived from an EMBL/GenBank/DDBJ whole genome shotgun (WGS) entry which is preliminary data.</text>
</comment>
<accession>A0A9P1CGM1</accession>
<gene>
    <name evidence="2" type="ORF">C1SCF055_LOCUS17957</name>
</gene>
<evidence type="ECO:0000256" key="1">
    <source>
        <dbReference type="SAM" id="MobiDB-lite"/>
    </source>
</evidence>
<feature type="region of interest" description="Disordered" evidence="1">
    <location>
        <begin position="35"/>
        <end position="58"/>
    </location>
</feature>
<dbReference type="EMBL" id="CAMXCT030001541">
    <property type="protein sequence ID" value="CAL4778333.1"/>
    <property type="molecule type" value="Genomic_DNA"/>
</dbReference>
<dbReference type="AlphaFoldDB" id="A0A9P1CGM1"/>
<dbReference type="EMBL" id="CAMXCT020001541">
    <property type="protein sequence ID" value="CAL1144396.1"/>
    <property type="molecule type" value="Genomic_DNA"/>
</dbReference>
<organism evidence="2">
    <name type="scientific">Cladocopium goreaui</name>
    <dbReference type="NCBI Taxonomy" id="2562237"/>
    <lineage>
        <taxon>Eukaryota</taxon>
        <taxon>Sar</taxon>
        <taxon>Alveolata</taxon>
        <taxon>Dinophyceae</taxon>
        <taxon>Suessiales</taxon>
        <taxon>Symbiodiniaceae</taxon>
        <taxon>Cladocopium</taxon>
    </lineage>
</organism>
<proteinExistence type="predicted"/>
<sequence>MRVAPSFPLLQSLFAKNPKEQKDWSVMSKVSHAMEPSEAEKRNRLRAKVSAKAVPRRL</sequence>
<keyword evidence="4" id="KW-1185">Reference proteome</keyword>
<dbReference type="Proteomes" id="UP001152797">
    <property type="component" value="Unassembled WGS sequence"/>
</dbReference>
<evidence type="ECO:0000313" key="4">
    <source>
        <dbReference type="Proteomes" id="UP001152797"/>
    </source>
</evidence>
<reference evidence="3" key="2">
    <citation type="submission" date="2024-04" db="EMBL/GenBank/DDBJ databases">
        <authorList>
            <person name="Chen Y."/>
            <person name="Shah S."/>
            <person name="Dougan E. K."/>
            <person name="Thang M."/>
            <person name="Chan C."/>
        </authorList>
    </citation>
    <scope>NUCLEOTIDE SEQUENCE [LARGE SCALE GENOMIC DNA]</scope>
</reference>
<feature type="compositionally biased region" description="Basic residues" evidence="1">
    <location>
        <begin position="43"/>
        <end position="58"/>
    </location>
</feature>
<protein>
    <submittedName>
        <fullName evidence="2">Uncharacterized protein</fullName>
    </submittedName>
</protein>
<dbReference type="EMBL" id="CAMXCT010001541">
    <property type="protein sequence ID" value="CAI3991021.1"/>
    <property type="molecule type" value="Genomic_DNA"/>
</dbReference>
<reference evidence="2" key="1">
    <citation type="submission" date="2022-10" db="EMBL/GenBank/DDBJ databases">
        <authorList>
            <person name="Chen Y."/>
            <person name="Dougan E. K."/>
            <person name="Chan C."/>
            <person name="Rhodes N."/>
            <person name="Thang M."/>
        </authorList>
    </citation>
    <scope>NUCLEOTIDE SEQUENCE</scope>
</reference>
<evidence type="ECO:0000313" key="3">
    <source>
        <dbReference type="EMBL" id="CAL1144396.1"/>
    </source>
</evidence>
<evidence type="ECO:0000313" key="2">
    <source>
        <dbReference type="EMBL" id="CAI3991021.1"/>
    </source>
</evidence>